<evidence type="ECO:0000313" key="3">
    <source>
        <dbReference type="Proteomes" id="UP000826271"/>
    </source>
</evidence>
<gene>
    <name evidence="2" type="ORF">BUALT_Bualt03G0101600</name>
</gene>
<reference evidence="2" key="1">
    <citation type="submission" date="2019-10" db="EMBL/GenBank/DDBJ databases">
        <authorList>
            <person name="Zhang R."/>
            <person name="Pan Y."/>
            <person name="Wang J."/>
            <person name="Ma R."/>
            <person name="Yu S."/>
        </authorList>
    </citation>
    <scope>NUCLEOTIDE SEQUENCE</scope>
    <source>
        <strain evidence="2">LA-IB0</strain>
        <tissue evidence="2">Leaf</tissue>
    </source>
</reference>
<sequence length="399" mass="46110">MGLFSSSIIRLRKILSIHKFIFNASKNLSEKLRIIFVYLRRKPDEPILPIKDPTAQRIIINSNDPLLVQTLPSTDHLNTDDHEEFQNDNSVVVPCQQWAPEEINNYSGNYYVMQQMDDHVIISIQADFNHPLTHLSAFDEMIDSIVLEEEDQDEEDEEKVMIKSISSTMEEDEEEEEEKVINVNSSTFVPVVVDEGRWIKHYNSRHGILVVGDGDFSFSASLAVAFGCASHMIATSLDSKEFLRENYHKFMSNFKQLSSRGCKVMHGIDATTMATHELLGHVTFDRIIYNFPFAGFFKELSRKAQICRHRRLVSLFMKNAKEMLSENGEIHISHKINDFHNEWKLEDVAFSHMLRLIEAVDFNHLDYPGYNTKCGFGGDNNFNCYPSKTYKFGLKMVRY</sequence>
<dbReference type="Pfam" id="PF10354">
    <property type="entry name" value="BMT5-like"/>
    <property type="match status" value="1"/>
</dbReference>
<dbReference type="GO" id="GO:0070042">
    <property type="term" value="F:rRNA (uridine-N3-)-methyltransferase activity"/>
    <property type="evidence" value="ECO:0007669"/>
    <property type="project" value="InterPro"/>
</dbReference>
<keyword evidence="3" id="KW-1185">Reference proteome</keyword>
<name>A0AAV6XZB9_9LAMI</name>
<dbReference type="GO" id="GO:0005737">
    <property type="term" value="C:cytoplasm"/>
    <property type="evidence" value="ECO:0007669"/>
    <property type="project" value="TreeGrafter"/>
</dbReference>
<organism evidence="2 3">
    <name type="scientific">Buddleja alternifolia</name>
    <dbReference type="NCBI Taxonomy" id="168488"/>
    <lineage>
        <taxon>Eukaryota</taxon>
        <taxon>Viridiplantae</taxon>
        <taxon>Streptophyta</taxon>
        <taxon>Embryophyta</taxon>
        <taxon>Tracheophyta</taxon>
        <taxon>Spermatophyta</taxon>
        <taxon>Magnoliopsida</taxon>
        <taxon>eudicotyledons</taxon>
        <taxon>Gunneridae</taxon>
        <taxon>Pentapetalae</taxon>
        <taxon>asterids</taxon>
        <taxon>lamiids</taxon>
        <taxon>Lamiales</taxon>
        <taxon>Scrophulariaceae</taxon>
        <taxon>Buddlejeae</taxon>
        <taxon>Buddleja</taxon>
    </lineage>
</organism>
<dbReference type="PANTHER" id="PTHR11538:SF70">
    <property type="entry name" value="25S RRNA (URIDINE-N(3))-METHYLTRANSFERASE BMT5-LIKE DOMAIN-CONTAINING PROTEIN"/>
    <property type="match status" value="1"/>
</dbReference>
<evidence type="ECO:0000313" key="2">
    <source>
        <dbReference type="EMBL" id="KAG8385981.1"/>
    </source>
</evidence>
<dbReference type="AlphaFoldDB" id="A0AAV6XZB9"/>
<comment type="caution">
    <text evidence="2">The sequence shown here is derived from an EMBL/GenBank/DDBJ whole genome shotgun (WGS) entry which is preliminary data.</text>
</comment>
<dbReference type="GO" id="GO:0070475">
    <property type="term" value="P:rRNA base methylation"/>
    <property type="evidence" value="ECO:0007669"/>
    <property type="project" value="InterPro"/>
</dbReference>
<dbReference type="InterPro" id="IPR019446">
    <property type="entry name" value="BMT5-like"/>
</dbReference>
<protein>
    <recommendedName>
        <fullName evidence="1">25S rRNA (uridine-N(3))-methyltransferase BMT5-like domain-containing protein</fullName>
    </recommendedName>
</protein>
<proteinExistence type="predicted"/>
<feature type="domain" description="25S rRNA (uridine-N(3))-methyltransferase BMT5-like" evidence="1">
    <location>
        <begin position="209"/>
        <end position="373"/>
    </location>
</feature>
<dbReference type="PANTHER" id="PTHR11538">
    <property type="entry name" value="PHENYLALANYL-TRNA SYNTHETASE"/>
    <property type="match status" value="1"/>
</dbReference>
<dbReference type="EMBL" id="WHWC01000003">
    <property type="protein sequence ID" value="KAG8385981.1"/>
    <property type="molecule type" value="Genomic_DNA"/>
</dbReference>
<accession>A0AAV6XZB9</accession>
<dbReference type="Proteomes" id="UP000826271">
    <property type="component" value="Unassembled WGS sequence"/>
</dbReference>
<evidence type="ECO:0000259" key="1">
    <source>
        <dbReference type="Pfam" id="PF10354"/>
    </source>
</evidence>